<organism evidence="1">
    <name type="scientific">bioreactor metagenome</name>
    <dbReference type="NCBI Taxonomy" id="1076179"/>
    <lineage>
        <taxon>unclassified sequences</taxon>
        <taxon>metagenomes</taxon>
        <taxon>ecological metagenomes</taxon>
    </lineage>
</organism>
<dbReference type="EMBL" id="VSSQ01006986">
    <property type="protein sequence ID" value="MPM34477.1"/>
    <property type="molecule type" value="Genomic_DNA"/>
</dbReference>
<proteinExistence type="predicted"/>
<reference evidence="1" key="1">
    <citation type="submission" date="2019-08" db="EMBL/GenBank/DDBJ databases">
        <authorList>
            <person name="Kucharzyk K."/>
            <person name="Murdoch R.W."/>
            <person name="Higgins S."/>
            <person name="Loffler F."/>
        </authorList>
    </citation>
    <scope>NUCLEOTIDE SEQUENCE</scope>
</reference>
<sequence>MNVVQQRTFNAAATYLNLEVASVGRQPLAQIQRLISIRTGECRHRHSGLVCHGARWRWRHRSSGINLQNLVLTSSNQGVQAAYRKALNGVVVGKGFQLQIGQVAGRVTQLGPSPGSTQVQAAWAETQGAEIGKACVLRLQGPILKRDQTAVAATGEPDGIVTVHFQRHRRRGHPCRKGLPAIV</sequence>
<protein>
    <submittedName>
        <fullName evidence="1">Uncharacterized protein</fullName>
    </submittedName>
</protein>
<name>A0A644Z1I0_9ZZZZ</name>
<evidence type="ECO:0000313" key="1">
    <source>
        <dbReference type="EMBL" id="MPM34477.1"/>
    </source>
</evidence>
<dbReference type="AlphaFoldDB" id="A0A644Z1I0"/>
<gene>
    <name evidence="1" type="ORF">SDC9_81060</name>
</gene>
<accession>A0A644Z1I0</accession>
<comment type="caution">
    <text evidence="1">The sequence shown here is derived from an EMBL/GenBank/DDBJ whole genome shotgun (WGS) entry which is preliminary data.</text>
</comment>